<gene>
    <name evidence="1" type="ORF">E2C01_003753</name>
</gene>
<protein>
    <submittedName>
        <fullName evidence="1">Uncharacterized protein</fullName>
    </submittedName>
</protein>
<sequence>MIVGAMKEFLVWVWKKRSISDSMVSWIFQHQLNQHPAWPDALHSSPLERMTKGSPIRQSCGLIII</sequence>
<proteinExistence type="predicted"/>
<reference evidence="1 2" key="1">
    <citation type="submission" date="2019-05" db="EMBL/GenBank/DDBJ databases">
        <title>Another draft genome of Portunus trituberculatus and its Hox gene families provides insights of decapod evolution.</title>
        <authorList>
            <person name="Jeong J.-H."/>
            <person name="Song I."/>
            <person name="Kim S."/>
            <person name="Choi T."/>
            <person name="Kim D."/>
            <person name="Ryu S."/>
            <person name="Kim W."/>
        </authorList>
    </citation>
    <scope>NUCLEOTIDE SEQUENCE [LARGE SCALE GENOMIC DNA]</scope>
    <source>
        <tissue evidence="1">Muscle</tissue>
    </source>
</reference>
<comment type="caution">
    <text evidence="1">The sequence shown here is derived from an EMBL/GenBank/DDBJ whole genome shotgun (WGS) entry which is preliminary data.</text>
</comment>
<organism evidence="1 2">
    <name type="scientific">Portunus trituberculatus</name>
    <name type="common">Swimming crab</name>
    <name type="synonym">Neptunus trituberculatus</name>
    <dbReference type="NCBI Taxonomy" id="210409"/>
    <lineage>
        <taxon>Eukaryota</taxon>
        <taxon>Metazoa</taxon>
        <taxon>Ecdysozoa</taxon>
        <taxon>Arthropoda</taxon>
        <taxon>Crustacea</taxon>
        <taxon>Multicrustacea</taxon>
        <taxon>Malacostraca</taxon>
        <taxon>Eumalacostraca</taxon>
        <taxon>Eucarida</taxon>
        <taxon>Decapoda</taxon>
        <taxon>Pleocyemata</taxon>
        <taxon>Brachyura</taxon>
        <taxon>Eubrachyura</taxon>
        <taxon>Portunoidea</taxon>
        <taxon>Portunidae</taxon>
        <taxon>Portuninae</taxon>
        <taxon>Portunus</taxon>
    </lineage>
</organism>
<name>A0A5B7CNJ1_PORTR</name>
<accession>A0A5B7CNJ1</accession>
<dbReference type="EMBL" id="VSRR010000144">
    <property type="protein sequence ID" value="MPC11100.1"/>
    <property type="molecule type" value="Genomic_DNA"/>
</dbReference>
<dbReference type="AlphaFoldDB" id="A0A5B7CNJ1"/>
<dbReference type="Proteomes" id="UP000324222">
    <property type="component" value="Unassembled WGS sequence"/>
</dbReference>
<evidence type="ECO:0000313" key="2">
    <source>
        <dbReference type="Proteomes" id="UP000324222"/>
    </source>
</evidence>
<keyword evidence="2" id="KW-1185">Reference proteome</keyword>
<evidence type="ECO:0000313" key="1">
    <source>
        <dbReference type="EMBL" id="MPC11100.1"/>
    </source>
</evidence>